<dbReference type="PANTHER" id="PTHR43591">
    <property type="entry name" value="METHYLTRANSFERASE"/>
    <property type="match status" value="1"/>
</dbReference>
<reference evidence="2" key="1">
    <citation type="journal article" date="2015" name="Int. J. Syst. Evol. Microbiol.">
        <title>Rhizobium oryzicola sp. nov., potential plant-growth-promoting endophytic bacteria isolated from rice roots.</title>
        <authorList>
            <person name="Zhang X.X."/>
            <person name="Gao J.S."/>
            <person name="Cao Y.H."/>
            <person name="Sheirdil R.A."/>
            <person name="Wang X.C."/>
            <person name="Zhang L."/>
        </authorList>
    </citation>
    <scope>NUCLEOTIDE SEQUENCE</scope>
    <source>
        <strain evidence="2">05753</strain>
    </source>
</reference>
<dbReference type="InterPro" id="IPR029063">
    <property type="entry name" value="SAM-dependent_MTases_sf"/>
</dbReference>
<protein>
    <submittedName>
        <fullName evidence="2">Class I SAM-dependent methyltransferase</fullName>
        <ecNumber evidence="2">2.1.1.-</ecNumber>
    </submittedName>
</protein>
<dbReference type="RefSeq" id="WP_302078631.1">
    <property type="nucleotide sequence ID" value="NZ_JAUKWQ010000008.1"/>
</dbReference>
<keyword evidence="2" id="KW-0489">Methyltransferase</keyword>
<dbReference type="Pfam" id="PF08241">
    <property type="entry name" value="Methyltransf_11"/>
    <property type="match status" value="1"/>
</dbReference>
<comment type="caution">
    <text evidence="2">The sequence shown here is derived from an EMBL/GenBank/DDBJ whole genome shotgun (WGS) entry which is preliminary data.</text>
</comment>
<evidence type="ECO:0000313" key="3">
    <source>
        <dbReference type="Proteomes" id="UP001169006"/>
    </source>
</evidence>
<gene>
    <name evidence="2" type="ORF">Q2T52_20075</name>
</gene>
<dbReference type="SUPFAM" id="SSF53335">
    <property type="entry name" value="S-adenosyl-L-methionine-dependent methyltransferases"/>
    <property type="match status" value="1"/>
</dbReference>
<dbReference type="Proteomes" id="UP001169006">
    <property type="component" value="Unassembled WGS sequence"/>
</dbReference>
<organism evidence="2 3">
    <name type="scientific">Rhizobium oryzicola</name>
    <dbReference type="NCBI Taxonomy" id="1232668"/>
    <lineage>
        <taxon>Bacteria</taxon>
        <taxon>Pseudomonadati</taxon>
        <taxon>Pseudomonadota</taxon>
        <taxon>Alphaproteobacteria</taxon>
        <taxon>Hyphomicrobiales</taxon>
        <taxon>Rhizobiaceae</taxon>
        <taxon>Rhizobium/Agrobacterium group</taxon>
        <taxon>Rhizobium</taxon>
    </lineage>
</organism>
<proteinExistence type="predicted"/>
<sequence>MNNETTNSNAAAHDAQVQSQFGARANSYVTSAVHSTGEDLAALTAIVADAKPARAIDLGCGGGHVSYAMAAHAGRVVAVDLSADMLAAVARTAAERGLGNIETVETSVESLPFDSGHFDFLGCRYTAHHWHDVTAGLREGRRVLKAGAPAVFIDVIAPAHPLLDTHLQAVELLRDTSHVRDYSLQEWTAMLGQARFGLQKVRTFRVKMEFDTWIRRMATPADLAQTIRRLQVLAASEVKQHFEIEPDGSFMLDMAMFETIAI</sequence>
<dbReference type="EMBL" id="JAUKWQ010000008">
    <property type="protein sequence ID" value="MDO1584392.1"/>
    <property type="molecule type" value="Genomic_DNA"/>
</dbReference>
<dbReference type="Gene3D" id="3.40.50.150">
    <property type="entry name" value="Vaccinia Virus protein VP39"/>
    <property type="match status" value="1"/>
</dbReference>
<accession>A0ABT8T3D4</accession>
<keyword evidence="3" id="KW-1185">Reference proteome</keyword>
<name>A0ABT8T3D4_9HYPH</name>
<keyword evidence="2" id="KW-0808">Transferase</keyword>
<dbReference type="CDD" id="cd02440">
    <property type="entry name" value="AdoMet_MTases"/>
    <property type="match status" value="1"/>
</dbReference>
<dbReference type="GO" id="GO:0032259">
    <property type="term" value="P:methylation"/>
    <property type="evidence" value="ECO:0007669"/>
    <property type="project" value="UniProtKB-KW"/>
</dbReference>
<dbReference type="GO" id="GO:0008168">
    <property type="term" value="F:methyltransferase activity"/>
    <property type="evidence" value="ECO:0007669"/>
    <property type="project" value="UniProtKB-KW"/>
</dbReference>
<feature type="domain" description="Methyltransferase type 11" evidence="1">
    <location>
        <begin position="57"/>
        <end position="148"/>
    </location>
</feature>
<reference evidence="2" key="2">
    <citation type="submission" date="2023-07" db="EMBL/GenBank/DDBJ databases">
        <authorList>
            <person name="Sun H."/>
        </authorList>
    </citation>
    <scope>NUCLEOTIDE SEQUENCE</scope>
    <source>
        <strain evidence="2">05753</strain>
    </source>
</reference>
<dbReference type="EC" id="2.1.1.-" evidence="2"/>
<evidence type="ECO:0000313" key="2">
    <source>
        <dbReference type="EMBL" id="MDO1584392.1"/>
    </source>
</evidence>
<dbReference type="InterPro" id="IPR013216">
    <property type="entry name" value="Methyltransf_11"/>
</dbReference>
<evidence type="ECO:0000259" key="1">
    <source>
        <dbReference type="Pfam" id="PF08241"/>
    </source>
</evidence>